<sequence>MDNQKSNWPIKVENRKEEEEGEAEAVIIGGMVLDIHATPSIPPNPRTTAPGKVCYAAGGVARNIAECVSKLGTKPCMISTLGLDMAGNLLLEYWKSAGLSMEGIRTGQEIDTPVVCIVFDTYGEPAAAVASVESVERFLTPKWIAQFKSNIASTPIVMVDANLSPPALQASCELAAEFGTPVWFEPVSVAKSRRIVSVAKYITFASPNEDELIAMANALSCKDAFSPIQKDNSTTTSLFQQLRPAIWILLEKGIKVVVLTLGSEGVLLCSKGRLNFQRTGPKRNNRSHEFSKKLHETINLHCPSDRLFSALRLEGSSSTSPYVVHFPAVSSASIVRVTGAGDCLVGGAIASICAGLDVMQSIAVGIAAAKAAVEAETNVPIKYSLEQIAEDARSVYLGANVVFCQSLL</sequence>
<comment type="caution">
    <text evidence="1">The sequence shown here is derived from an EMBL/GenBank/DDBJ whole genome shotgun (WGS) entry which is preliminary data.</text>
</comment>
<gene>
    <name evidence="1" type="ORF">L6452_00917</name>
</gene>
<protein>
    <submittedName>
        <fullName evidence="1">Uncharacterized protein</fullName>
    </submittedName>
</protein>
<proteinExistence type="predicted"/>
<keyword evidence="2" id="KW-1185">Reference proteome</keyword>
<reference evidence="2" key="1">
    <citation type="journal article" date="2022" name="Mol. Ecol. Resour.">
        <title>The genomes of chicory, endive, great burdock and yacon provide insights into Asteraceae palaeo-polyploidization history and plant inulin production.</title>
        <authorList>
            <person name="Fan W."/>
            <person name="Wang S."/>
            <person name="Wang H."/>
            <person name="Wang A."/>
            <person name="Jiang F."/>
            <person name="Liu H."/>
            <person name="Zhao H."/>
            <person name="Xu D."/>
            <person name="Zhang Y."/>
        </authorList>
    </citation>
    <scope>NUCLEOTIDE SEQUENCE [LARGE SCALE GENOMIC DNA]</scope>
    <source>
        <strain evidence="2">cv. Niubang</strain>
    </source>
</reference>
<name>A0ACB9FFC2_ARCLA</name>
<reference evidence="1 2" key="2">
    <citation type="journal article" date="2022" name="Mol. Ecol. Resour.">
        <title>The genomes of chicory, endive, great burdock and yacon provide insights into Asteraceae paleo-polyploidization history and plant inulin production.</title>
        <authorList>
            <person name="Fan W."/>
            <person name="Wang S."/>
            <person name="Wang H."/>
            <person name="Wang A."/>
            <person name="Jiang F."/>
            <person name="Liu H."/>
            <person name="Zhao H."/>
            <person name="Xu D."/>
            <person name="Zhang Y."/>
        </authorList>
    </citation>
    <scope>NUCLEOTIDE SEQUENCE [LARGE SCALE GENOMIC DNA]</scope>
    <source>
        <strain evidence="2">cv. Niubang</strain>
    </source>
</reference>
<evidence type="ECO:0000313" key="1">
    <source>
        <dbReference type="EMBL" id="KAI3769804.1"/>
    </source>
</evidence>
<dbReference type="Proteomes" id="UP001055879">
    <property type="component" value="Linkage Group LG01"/>
</dbReference>
<evidence type="ECO:0000313" key="2">
    <source>
        <dbReference type="Proteomes" id="UP001055879"/>
    </source>
</evidence>
<organism evidence="1 2">
    <name type="scientific">Arctium lappa</name>
    <name type="common">Greater burdock</name>
    <name type="synonym">Lappa major</name>
    <dbReference type="NCBI Taxonomy" id="4217"/>
    <lineage>
        <taxon>Eukaryota</taxon>
        <taxon>Viridiplantae</taxon>
        <taxon>Streptophyta</taxon>
        <taxon>Embryophyta</taxon>
        <taxon>Tracheophyta</taxon>
        <taxon>Spermatophyta</taxon>
        <taxon>Magnoliopsida</taxon>
        <taxon>eudicotyledons</taxon>
        <taxon>Gunneridae</taxon>
        <taxon>Pentapetalae</taxon>
        <taxon>asterids</taxon>
        <taxon>campanulids</taxon>
        <taxon>Asterales</taxon>
        <taxon>Asteraceae</taxon>
        <taxon>Carduoideae</taxon>
        <taxon>Cardueae</taxon>
        <taxon>Arctiinae</taxon>
        <taxon>Arctium</taxon>
    </lineage>
</organism>
<accession>A0ACB9FFC2</accession>
<dbReference type="EMBL" id="CM042047">
    <property type="protein sequence ID" value="KAI3769804.1"/>
    <property type="molecule type" value="Genomic_DNA"/>
</dbReference>